<sequence length="369" mass="38538">MDAQLQEVFAAFAGGSKEMDGRTFVKCLKDARLLDGHALTMVDADLIFAKCKTRGARKIALDEFTRCLAMVATKKGVSMNHTVGAVVNAARPDYESGATCATSAAGASASVAGPERFFYDKSTWTGTHRKGGPTLIGGGVEDGDVVRVSDLVRRDLVLEDGLHRKKMGSSGLPTLLGNDVIVGRRRQNSPRATGEKSTSPGPRRTVTSSVASNGMAKAASHRDFRRTASGDALQSDQTNGAASANKEPAPAALAPQPAPASPGAQLSPRALASRLQPVIFQTQAQPRGLPLHALPLQGGRTQPQLRATFPPHPPQQLGRPVLAQPLAPQMGRSMGPGSLPASASAFAAPPPAPFLVHSAAQPWTLYPVA</sequence>
<dbReference type="InterPro" id="IPR008907">
    <property type="entry name" value="TPP/p25"/>
</dbReference>
<dbReference type="InterPro" id="IPR011992">
    <property type="entry name" value="EF-hand-dom_pair"/>
</dbReference>
<organism evidence="3">
    <name type="scientific">Zooxanthella nutricula</name>
    <dbReference type="NCBI Taxonomy" id="1333877"/>
    <lineage>
        <taxon>Eukaryota</taxon>
        <taxon>Sar</taxon>
        <taxon>Alveolata</taxon>
        <taxon>Dinophyceae</taxon>
        <taxon>Peridiniales</taxon>
        <taxon>Peridiniales incertae sedis</taxon>
        <taxon>Zooxanthella</taxon>
    </lineage>
</organism>
<dbReference type="SUPFAM" id="SSF47473">
    <property type="entry name" value="EF-hand"/>
    <property type="match status" value="1"/>
</dbReference>
<dbReference type="EMBL" id="HBGW01052180">
    <property type="protein sequence ID" value="CAD9586667.1"/>
    <property type="molecule type" value="Transcribed_RNA"/>
</dbReference>
<comment type="similarity">
    <text evidence="1">Belongs to the TPPP family.</text>
</comment>
<dbReference type="Pfam" id="PF05517">
    <property type="entry name" value="p25-alpha"/>
    <property type="match status" value="1"/>
</dbReference>
<dbReference type="GO" id="GO:0001578">
    <property type="term" value="P:microtubule bundle formation"/>
    <property type="evidence" value="ECO:0007669"/>
    <property type="project" value="TreeGrafter"/>
</dbReference>
<dbReference type="Gene3D" id="1.10.238.10">
    <property type="entry name" value="EF-hand"/>
    <property type="match status" value="1"/>
</dbReference>
<gene>
    <name evidence="3" type="ORF">BRAN1462_LOCUS33141</name>
</gene>
<feature type="compositionally biased region" description="Polar residues" evidence="2">
    <location>
        <begin position="189"/>
        <end position="212"/>
    </location>
</feature>
<proteinExistence type="inferred from homology"/>
<dbReference type="GO" id="GO:0015631">
    <property type="term" value="F:tubulin binding"/>
    <property type="evidence" value="ECO:0007669"/>
    <property type="project" value="InterPro"/>
</dbReference>
<evidence type="ECO:0000313" key="3">
    <source>
        <dbReference type="EMBL" id="CAD9586667.1"/>
    </source>
</evidence>
<name>A0A7S2PB64_9DINO</name>
<protein>
    <submittedName>
        <fullName evidence="3">Uncharacterized protein</fullName>
    </submittedName>
</protein>
<feature type="region of interest" description="Disordered" evidence="2">
    <location>
        <begin position="167"/>
        <end position="265"/>
    </location>
</feature>
<dbReference type="PANTHER" id="PTHR12932">
    <property type="entry name" value="P25 ALPHA-RELATED"/>
    <property type="match status" value="1"/>
</dbReference>
<dbReference type="PANTHER" id="PTHR12932:SF9">
    <property type="entry name" value="TUBULIN POLYMERIZATION-PROMOTING PROTEIN HOMOLOG"/>
    <property type="match status" value="1"/>
</dbReference>
<dbReference type="GO" id="GO:0005874">
    <property type="term" value="C:microtubule"/>
    <property type="evidence" value="ECO:0007669"/>
    <property type="project" value="TreeGrafter"/>
</dbReference>
<accession>A0A7S2PB64</accession>
<reference evidence="3" key="1">
    <citation type="submission" date="2021-01" db="EMBL/GenBank/DDBJ databases">
        <authorList>
            <person name="Corre E."/>
            <person name="Pelletier E."/>
            <person name="Niang G."/>
            <person name="Scheremetjew M."/>
            <person name="Finn R."/>
            <person name="Kale V."/>
            <person name="Holt S."/>
            <person name="Cochrane G."/>
            <person name="Meng A."/>
            <person name="Brown T."/>
            <person name="Cohen L."/>
        </authorList>
    </citation>
    <scope>NUCLEOTIDE SEQUENCE</scope>
    <source>
        <strain evidence="3">RCC3387</strain>
    </source>
</reference>
<evidence type="ECO:0000256" key="1">
    <source>
        <dbReference type="ARBA" id="ARBA00010994"/>
    </source>
</evidence>
<dbReference type="AlphaFoldDB" id="A0A7S2PB64"/>
<evidence type="ECO:0000256" key="2">
    <source>
        <dbReference type="SAM" id="MobiDB-lite"/>
    </source>
</evidence>
<dbReference type="GO" id="GO:0046785">
    <property type="term" value="P:microtubule polymerization"/>
    <property type="evidence" value="ECO:0007669"/>
    <property type="project" value="InterPro"/>
</dbReference>
<dbReference type="GO" id="GO:0032273">
    <property type="term" value="P:positive regulation of protein polymerization"/>
    <property type="evidence" value="ECO:0007669"/>
    <property type="project" value="TreeGrafter"/>
</dbReference>
<feature type="compositionally biased region" description="Low complexity" evidence="2">
    <location>
        <begin position="241"/>
        <end position="265"/>
    </location>
</feature>